<feature type="domain" description="Mur ligase N-terminal catalytic" evidence="16">
    <location>
        <begin position="22"/>
        <end position="118"/>
    </location>
</feature>
<dbReference type="NCBIfam" id="TIGR01082">
    <property type="entry name" value="murC"/>
    <property type="match status" value="1"/>
</dbReference>
<dbReference type="GO" id="GO:0008360">
    <property type="term" value="P:regulation of cell shape"/>
    <property type="evidence" value="ECO:0007669"/>
    <property type="project" value="UniProtKB-KW"/>
</dbReference>
<dbReference type="InterPro" id="IPR005758">
    <property type="entry name" value="UDP-N-AcMur_Ala_ligase_MurC"/>
</dbReference>
<name>A0A4D6XUB2_9GAMM</name>
<reference evidence="19 20" key="1">
    <citation type="submission" date="2018-12" db="EMBL/GenBank/DDBJ databases">
        <authorList>
            <person name="Chong R.A."/>
        </authorList>
    </citation>
    <scope>NUCLEOTIDE SEQUENCE [LARGE SCALE GENOMIC DNA]</scope>
    <source>
        <strain evidence="19 20">Bca</strain>
    </source>
</reference>
<reference evidence="19 20" key="2">
    <citation type="submission" date="2019-05" db="EMBL/GenBank/DDBJ databases">
        <title>Genome evolution of the obligate endosymbiont Buchnera aphidicola.</title>
        <authorList>
            <person name="Moran N.A."/>
        </authorList>
    </citation>
    <scope>NUCLEOTIDE SEQUENCE [LARGE SCALE GENOMIC DNA]</scope>
    <source>
        <strain evidence="19 20">Bca</strain>
    </source>
</reference>
<evidence type="ECO:0000256" key="14">
    <source>
        <dbReference type="HAMAP-Rule" id="MF_00046"/>
    </source>
</evidence>
<keyword evidence="11 14" id="KW-0131">Cell cycle</keyword>
<keyword evidence="7 14" id="KW-0547">Nucleotide-binding</keyword>
<evidence type="ECO:0000256" key="6">
    <source>
        <dbReference type="ARBA" id="ARBA00022618"/>
    </source>
</evidence>
<evidence type="ECO:0000256" key="2">
    <source>
        <dbReference type="ARBA" id="ARBA00004752"/>
    </source>
</evidence>
<dbReference type="AlphaFoldDB" id="A0A4D6XUB2"/>
<dbReference type="FunFam" id="3.40.1190.10:FF:000001">
    <property type="entry name" value="UDP-N-acetylmuramate--L-alanine ligase"/>
    <property type="match status" value="1"/>
</dbReference>
<comment type="subcellular location">
    <subcellularLocation>
        <location evidence="1 14">Cytoplasm</location>
    </subcellularLocation>
</comment>
<keyword evidence="8 14" id="KW-0067">ATP-binding</keyword>
<dbReference type="Proteomes" id="UP000298594">
    <property type="component" value="Chromosome"/>
</dbReference>
<dbReference type="InterPro" id="IPR013221">
    <property type="entry name" value="Mur_ligase_cen"/>
</dbReference>
<dbReference type="UniPathway" id="UPA00219"/>
<evidence type="ECO:0000256" key="7">
    <source>
        <dbReference type="ARBA" id="ARBA00022741"/>
    </source>
</evidence>
<dbReference type="GO" id="GO:0051301">
    <property type="term" value="P:cell division"/>
    <property type="evidence" value="ECO:0007669"/>
    <property type="project" value="UniProtKB-KW"/>
</dbReference>
<keyword evidence="5 14" id="KW-0436">Ligase</keyword>
<dbReference type="Pfam" id="PF08245">
    <property type="entry name" value="Mur_ligase_M"/>
    <property type="match status" value="1"/>
</dbReference>
<protein>
    <recommendedName>
        <fullName evidence="3 14">UDP-N-acetylmuramate--L-alanine ligase</fullName>
        <ecNumber evidence="3 14">6.3.2.8</ecNumber>
    </recommendedName>
    <alternativeName>
        <fullName evidence="14">UDP-N-acetylmuramoyl-L-alanine synthetase</fullName>
    </alternativeName>
</protein>
<dbReference type="Pfam" id="PF01225">
    <property type="entry name" value="Mur_ligase"/>
    <property type="match status" value="1"/>
</dbReference>
<evidence type="ECO:0000259" key="16">
    <source>
        <dbReference type="Pfam" id="PF01225"/>
    </source>
</evidence>
<dbReference type="GO" id="GO:0009252">
    <property type="term" value="P:peptidoglycan biosynthetic process"/>
    <property type="evidence" value="ECO:0007669"/>
    <property type="project" value="UniProtKB-UniRule"/>
</dbReference>
<dbReference type="InterPro" id="IPR000713">
    <property type="entry name" value="Mur_ligase_N"/>
</dbReference>
<dbReference type="Gene3D" id="3.40.1190.10">
    <property type="entry name" value="Mur-like, catalytic domain"/>
    <property type="match status" value="1"/>
</dbReference>
<dbReference type="RefSeq" id="WP_158359269.1">
    <property type="nucleotide sequence ID" value="NZ_CP034879.1"/>
</dbReference>
<evidence type="ECO:0000256" key="4">
    <source>
        <dbReference type="ARBA" id="ARBA00022490"/>
    </source>
</evidence>
<dbReference type="Gene3D" id="3.90.190.20">
    <property type="entry name" value="Mur ligase, C-terminal domain"/>
    <property type="match status" value="1"/>
</dbReference>
<feature type="transmembrane region" description="Helical" evidence="15">
    <location>
        <begin position="21"/>
        <end position="44"/>
    </location>
</feature>
<dbReference type="GO" id="GO:0071555">
    <property type="term" value="P:cell wall organization"/>
    <property type="evidence" value="ECO:0007669"/>
    <property type="project" value="UniProtKB-KW"/>
</dbReference>
<comment type="function">
    <text evidence="14">Cell wall formation.</text>
</comment>
<keyword evidence="6 14" id="KW-0132">Cell division</keyword>
<feature type="domain" description="Mur ligase central" evidence="18">
    <location>
        <begin position="124"/>
        <end position="304"/>
    </location>
</feature>
<comment type="similarity">
    <text evidence="14">Belongs to the MurCDEF family.</text>
</comment>
<gene>
    <name evidence="14" type="primary">murC</name>
    <name evidence="19" type="ORF">D9V67_01100</name>
</gene>
<keyword evidence="15" id="KW-0812">Transmembrane</keyword>
<evidence type="ECO:0000256" key="9">
    <source>
        <dbReference type="ARBA" id="ARBA00022960"/>
    </source>
</evidence>
<proteinExistence type="inferred from homology"/>
<evidence type="ECO:0000259" key="18">
    <source>
        <dbReference type="Pfam" id="PF08245"/>
    </source>
</evidence>
<feature type="domain" description="Mur ligase C-terminal" evidence="17">
    <location>
        <begin position="327"/>
        <end position="462"/>
    </location>
</feature>
<evidence type="ECO:0000256" key="15">
    <source>
        <dbReference type="SAM" id="Phobius"/>
    </source>
</evidence>
<dbReference type="SUPFAM" id="SSF53244">
    <property type="entry name" value="MurD-like peptide ligases, peptide-binding domain"/>
    <property type="match status" value="1"/>
</dbReference>
<evidence type="ECO:0000256" key="8">
    <source>
        <dbReference type="ARBA" id="ARBA00022840"/>
    </source>
</evidence>
<dbReference type="GO" id="GO:0005524">
    <property type="term" value="F:ATP binding"/>
    <property type="evidence" value="ECO:0007669"/>
    <property type="project" value="UniProtKB-UniRule"/>
</dbReference>
<evidence type="ECO:0000256" key="5">
    <source>
        <dbReference type="ARBA" id="ARBA00022598"/>
    </source>
</evidence>
<evidence type="ECO:0000256" key="13">
    <source>
        <dbReference type="ARBA" id="ARBA00047833"/>
    </source>
</evidence>
<feature type="binding site" evidence="14">
    <location>
        <begin position="126"/>
        <end position="132"/>
    </location>
    <ligand>
        <name>ATP</name>
        <dbReference type="ChEBI" id="CHEBI:30616"/>
    </ligand>
</feature>
<keyword evidence="4 14" id="KW-0963">Cytoplasm</keyword>
<dbReference type="Pfam" id="PF02875">
    <property type="entry name" value="Mur_ligase_C"/>
    <property type="match status" value="1"/>
</dbReference>
<keyword evidence="12 14" id="KW-0961">Cell wall biogenesis/degradation</keyword>
<evidence type="ECO:0000256" key="12">
    <source>
        <dbReference type="ARBA" id="ARBA00023316"/>
    </source>
</evidence>
<sequence length="476" mass="53906">MNLAKIKKTNFFIRNKKKNKNIYLVGIGGMGMVGIALILLKLGYKISGSDLIKSSLTKKLIKLGAIIYFQHSEKNIKNVDFIIKSSAIKDNNKELIAAKKNNIPILLRAEMLEILMKFKFGIAISGTHGKTTTTSMIVDIYQKSGLNPTFINGGLIKSINSYAELGSSQYFIVEADESDASFLYLHPTIAIVTNIEPDHMNYYKNNFKKLKQTFLRFLKNIPLYGIAIVCIDDHNICDILPDIKCKVITYGFNKNADIRIFCYKQDSFIGYFTLIIKNEIELNITLNIPGKHNALNSAAAIALAISHGIKHSDIILSLKNFQGTCRRFEYLGLYDIKDNISTMLINDYGHHPTELYENIKTIRISWPNKNLIMIFQPHRYTRTHNLYHEFVNVLSQVDALLILNVYSAHEISIPGVDSFSLSQDVQKKGNIYSTFISDDNLILDILIPRLNGNDIILVQGAGDIDQIIYKKLIKKK</sequence>
<evidence type="ECO:0000256" key="3">
    <source>
        <dbReference type="ARBA" id="ARBA00012211"/>
    </source>
</evidence>
<dbReference type="InterPro" id="IPR036615">
    <property type="entry name" value="Mur_ligase_C_dom_sf"/>
</dbReference>
<dbReference type="InterPro" id="IPR036565">
    <property type="entry name" value="Mur-like_cat_sf"/>
</dbReference>
<evidence type="ECO:0000313" key="19">
    <source>
        <dbReference type="EMBL" id="QCI20363.1"/>
    </source>
</evidence>
<dbReference type="SUPFAM" id="SSF51984">
    <property type="entry name" value="MurCD N-terminal domain"/>
    <property type="match status" value="1"/>
</dbReference>
<keyword evidence="10 14" id="KW-0573">Peptidoglycan synthesis</keyword>
<evidence type="ECO:0000259" key="17">
    <source>
        <dbReference type="Pfam" id="PF02875"/>
    </source>
</evidence>
<comment type="catalytic activity">
    <reaction evidence="13 14">
        <text>UDP-N-acetyl-alpha-D-muramate + L-alanine + ATP = UDP-N-acetyl-alpha-D-muramoyl-L-alanine + ADP + phosphate + H(+)</text>
        <dbReference type="Rhea" id="RHEA:23372"/>
        <dbReference type="ChEBI" id="CHEBI:15378"/>
        <dbReference type="ChEBI" id="CHEBI:30616"/>
        <dbReference type="ChEBI" id="CHEBI:43474"/>
        <dbReference type="ChEBI" id="CHEBI:57972"/>
        <dbReference type="ChEBI" id="CHEBI:70757"/>
        <dbReference type="ChEBI" id="CHEBI:83898"/>
        <dbReference type="ChEBI" id="CHEBI:456216"/>
        <dbReference type="EC" id="6.3.2.8"/>
    </reaction>
</comment>
<dbReference type="PANTHER" id="PTHR43445">
    <property type="entry name" value="UDP-N-ACETYLMURAMATE--L-ALANINE LIGASE-RELATED"/>
    <property type="match status" value="1"/>
</dbReference>
<dbReference type="HAMAP" id="MF_00046">
    <property type="entry name" value="MurC"/>
    <property type="match status" value="1"/>
</dbReference>
<dbReference type="SUPFAM" id="SSF53623">
    <property type="entry name" value="MurD-like peptide ligases, catalytic domain"/>
    <property type="match status" value="1"/>
</dbReference>
<dbReference type="Gene3D" id="3.40.50.720">
    <property type="entry name" value="NAD(P)-binding Rossmann-like Domain"/>
    <property type="match status" value="1"/>
</dbReference>
<dbReference type="EC" id="6.3.2.8" evidence="3 14"/>
<dbReference type="EMBL" id="CP034879">
    <property type="protein sequence ID" value="QCI20363.1"/>
    <property type="molecule type" value="Genomic_DNA"/>
</dbReference>
<dbReference type="OrthoDB" id="9804126at2"/>
<dbReference type="GO" id="GO:0005737">
    <property type="term" value="C:cytoplasm"/>
    <property type="evidence" value="ECO:0007669"/>
    <property type="project" value="UniProtKB-SubCell"/>
</dbReference>
<keyword evidence="9 14" id="KW-0133">Cell shape</keyword>
<evidence type="ECO:0000313" key="20">
    <source>
        <dbReference type="Proteomes" id="UP000298594"/>
    </source>
</evidence>
<evidence type="ECO:0000256" key="11">
    <source>
        <dbReference type="ARBA" id="ARBA00023306"/>
    </source>
</evidence>
<accession>A0A4D6XUB2</accession>
<organism evidence="19 20">
    <name type="scientific">Buchnera aphidicola</name>
    <name type="common">Brachycaudus cardui</name>
    <dbReference type="NCBI Taxonomy" id="557993"/>
    <lineage>
        <taxon>Bacteria</taxon>
        <taxon>Pseudomonadati</taxon>
        <taxon>Pseudomonadota</taxon>
        <taxon>Gammaproteobacteria</taxon>
        <taxon>Enterobacterales</taxon>
        <taxon>Erwiniaceae</taxon>
        <taxon>Buchnera</taxon>
    </lineage>
</organism>
<keyword evidence="15" id="KW-1133">Transmembrane helix</keyword>
<dbReference type="InterPro" id="IPR050061">
    <property type="entry name" value="MurCDEF_pg_biosynth"/>
</dbReference>
<comment type="pathway">
    <text evidence="2 14">Cell wall biogenesis; peptidoglycan biosynthesis.</text>
</comment>
<keyword evidence="15" id="KW-0472">Membrane</keyword>
<evidence type="ECO:0000256" key="1">
    <source>
        <dbReference type="ARBA" id="ARBA00004496"/>
    </source>
</evidence>
<dbReference type="InterPro" id="IPR004101">
    <property type="entry name" value="Mur_ligase_C"/>
</dbReference>
<evidence type="ECO:0000256" key="10">
    <source>
        <dbReference type="ARBA" id="ARBA00022984"/>
    </source>
</evidence>
<dbReference type="GO" id="GO:0008763">
    <property type="term" value="F:UDP-N-acetylmuramate-L-alanine ligase activity"/>
    <property type="evidence" value="ECO:0007669"/>
    <property type="project" value="UniProtKB-UniRule"/>
</dbReference>
<dbReference type="PANTHER" id="PTHR43445:SF3">
    <property type="entry name" value="UDP-N-ACETYLMURAMATE--L-ALANINE LIGASE"/>
    <property type="match status" value="1"/>
</dbReference>